<dbReference type="InterPro" id="IPR011701">
    <property type="entry name" value="MFS"/>
</dbReference>
<dbReference type="CDD" id="cd17324">
    <property type="entry name" value="MFS_NepI_like"/>
    <property type="match status" value="1"/>
</dbReference>
<evidence type="ECO:0000256" key="3">
    <source>
        <dbReference type="ARBA" id="ARBA00022692"/>
    </source>
</evidence>
<feature type="transmembrane region" description="Helical" evidence="6">
    <location>
        <begin position="265"/>
        <end position="285"/>
    </location>
</feature>
<evidence type="ECO:0000256" key="4">
    <source>
        <dbReference type="ARBA" id="ARBA00022989"/>
    </source>
</evidence>
<evidence type="ECO:0000256" key="2">
    <source>
        <dbReference type="ARBA" id="ARBA00022475"/>
    </source>
</evidence>
<feature type="transmembrane region" description="Helical" evidence="6">
    <location>
        <begin position="97"/>
        <end position="117"/>
    </location>
</feature>
<organism evidence="8 9">
    <name type="scientific">Parasphingorhabdus flavimaris</name>
    <dbReference type="NCBI Taxonomy" id="266812"/>
    <lineage>
        <taxon>Bacteria</taxon>
        <taxon>Pseudomonadati</taxon>
        <taxon>Pseudomonadota</taxon>
        <taxon>Alphaproteobacteria</taxon>
        <taxon>Sphingomonadales</taxon>
        <taxon>Sphingomonadaceae</taxon>
        <taxon>Parasphingorhabdus</taxon>
    </lineage>
</organism>
<evidence type="ECO:0000313" key="9">
    <source>
        <dbReference type="Proteomes" id="UP000652427"/>
    </source>
</evidence>
<evidence type="ECO:0000256" key="6">
    <source>
        <dbReference type="SAM" id="Phobius"/>
    </source>
</evidence>
<dbReference type="InterPro" id="IPR050189">
    <property type="entry name" value="MFS_Efflux_Transporters"/>
</dbReference>
<proteinExistence type="predicted"/>
<feature type="transmembrane region" description="Helical" evidence="6">
    <location>
        <begin position="70"/>
        <end position="91"/>
    </location>
</feature>
<comment type="subcellular location">
    <subcellularLocation>
        <location evidence="1">Cell membrane</location>
        <topology evidence="1">Multi-pass membrane protein</topology>
    </subcellularLocation>
</comment>
<dbReference type="PANTHER" id="PTHR43124:SF10">
    <property type="entry name" value="PURINE EFFLUX PUMP PBUE"/>
    <property type="match status" value="1"/>
</dbReference>
<feature type="transmembrane region" description="Helical" evidence="6">
    <location>
        <begin position="43"/>
        <end position="63"/>
    </location>
</feature>
<keyword evidence="3 6" id="KW-0812">Transmembrane</keyword>
<keyword evidence="2" id="KW-1003">Cell membrane</keyword>
<feature type="domain" description="Major facilitator superfamily (MFS) profile" evidence="7">
    <location>
        <begin position="4"/>
        <end position="383"/>
    </location>
</feature>
<feature type="transmembrane region" description="Helical" evidence="6">
    <location>
        <begin position="322"/>
        <end position="341"/>
    </location>
</feature>
<evidence type="ECO:0000256" key="5">
    <source>
        <dbReference type="ARBA" id="ARBA00023136"/>
    </source>
</evidence>
<evidence type="ECO:0000313" key="8">
    <source>
        <dbReference type="EMBL" id="NVD28002.1"/>
    </source>
</evidence>
<feature type="transmembrane region" description="Helical" evidence="6">
    <location>
        <begin position="129"/>
        <end position="146"/>
    </location>
</feature>
<dbReference type="SUPFAM" id="SSF103473">
    <property type="entry name" value="MFS general substrate transporter"/>
    <property type="match status" value="1"/>
</dbReference>
<feature type="transmembrane region" description="Helical" evidence="6">
    <location>
        <begin position="158"/>
        <end position="178"/>
    </location>
</feature>
<accession>A0ABX2N2U2</accession>
<dbReference type="RefSeq" id="WP_176279464.1">
    <property type="nucleotide sequence ID" value="NZ_JABWMH010000002.1"/>
</dbReference>
<evidence type="ECO:0000256" key="1">
    <source>
        <dbReference type="ARBA" id="ARBA00004651"/>
    </source>
</evidence>
<dbReference type="InterPro" id="IPR020846">
    <property type="entry name" value="MFS_dom"/>
</dbReference>
<feature type="transmembrane region" description="Helical" evidence="6">
    <location>
        <begin position="202"/>
        <end position="222"/>
    </location>
</feature>
<dbReference type="PROSITE" id="PS50850">
    <property type="entry name" value="MFS"/>
    <property type="match status" value="1"/>
</dbReference>
<dbReference type="Pfam" id="PF07690">
    <property type="entry name" value="MFS_1"/>
    <property type="match status" value="1"/>
</dbReference>
<dbReference type="PANTHER" id="PTHR43124">
    <property type="entry name" value="PURINE EFFLUX PUMP PBUE"/>
    <property type="match status" value="1"/>
</dbReference>
<sequence length="391" mass="39718">MNLRLISLVFAPFAFGTSAFVYVGLITPMSIDLGVGVPTVGQLQTVFAVACGIGGPILARLTTGFDRKRLLLIIMAILTVMNMASAIAPTFGLIAGIRFAGGLFAALTLPLATTLAVNMVSEINRPQAIATVLAGYTLAFLVGMPLGSVLGDAYGWRAAFWLASGLSVLALLIIAVAAPKHVHVPQMGDENFGSALRGDNPIFMGITLLSFAATFATVSFLGPVITKATGLEGAAIGAVQVATGVGSLFGLPLGAWLARLPVKRALAMLLCTTAVTQLLFTILMVSDLGTFALPILLVAMTGGAGALFATSPIIQTNIAKSAGSAVTIAFALNGSMLYFGQGIGASLGGGVTAVSSLAWTGLAGTGAAALGLLLISRLGRELGRPARTSPK</sequence>
<feature type="transmembrane region" description="Helical" evidence="6">
    <location>
        <begin position="291"/>
        <end position="310"/>
    </location>
</feature>
<evidence type="ECO:0000259" key="7">
    <source>
        <dbReference type="PROSITE" id="PS50850"/>
    </source>
</evidence>
<dbReference type="Proteomes" id="UP000652427">
    <property type="component" value="Unassembled WGS sequence"/>
</dbReference>
<reference evidence="8 9" key="1">
    <citation type="submission" date="2020-06" db="EMBL/GenBank/DDBJ databases">
        <authorList>
            <person name="Kim S.-J."/>
            <person name="Park S.-J."/>
        </authorList>
    </citation>
    <scope>NUCLEOTIDE SEQUENCE [LARGE SCALE GENOMIC DNA]</scope>
    <source>
        <strain evidence="8 9">SW-151</strain>
    </source>
</reference>
<name>A0ABX2N2U2_9SPHN</name>
<dbReference type="Gene3D" id="1.20.1250.20">
    <property type="entry name" value="MFS general substrate transporter like domains"/>
    <property type="match status" value="1"/>
</dbReference>
<comment type="caution">
    <text evidence="8">The sequence shown here is derived from an EMBL/GenBank/DDBJ whole genome shotgun (WGS) entry which is preliminary data.</text>
</comment>
<protein>
    <submittedName>
        <fullName evidence="8">MFS transporter</fullName>
    </submittedName>
</protein>
<feature type="transmembrane region" description="Helical" evidence="6">
    <location>
        <begin position="234"/>
        <end position="258"/>
    </location>
</feature>
<gene>
    <name evidence="8" type="ORF">HUO14_08815</name>
</gene>
<feature type="transmembrane region" description="Helical" evidence="6">
    <location>
        <begin position="353"/>
        <end position="375"/>
    </location>
</feature>
<dbReference type="EMBL" id="JABWMH010000002">
    <property type="protein sequence ID" value="NVD28002.1"/>
    <property type="molecule type" value="Genomic_DNA"/>
</dbReference>
<dbReference type="InterPro" id="IPR036259">
    <property type="entry name" value="MFS_trans_sf"/>
</dbReference>
<keyword evidence="4 6" id="KW-1133">Transmembrane helix</keyword>
<keyword evidence="5 6" id="KW-0472">Membrane</keyword>
<keyword evidence="9" id="KW-1185">Reference proteome</keyword>